<dbReference type="KEGG" id="tzo:THMIRHAT_23200"/>
<dbReference type="GO" id="GO:0030973">
    <property type="term" value="F:molybdate ion binding"/>
    <property type="evidence" value="ECO:0007669"/>
    <property type="project" value="TreeGrafter"/>
</dbReference>
<feature type="chain" id="PRO_5026173751" evidence="5">
    <location>
        <begin position="31"/>
        <end position="281"/>
    </location>
</feature>
<dbReference type="PIRSF" id="PIRSF004846">
    <property type="entry name" value="ModA"/>
    <property type="match status" value="1"/>
</dbReference>
<evidence type="ECO:0000256" key="2">
    <source>
        <dbReference type="ARBA" id="ARBA00022723"/>
    </source>
</evidence>
<evidence type="ECO:0000256" key="4">
    <source>
        <dbReference type="PIRSR" id="PIRSR004846-1"/>
    </source>
</evidence>
<keyword evidence="3 5" id="KW-0732">Signal</keyword>
<dbReference type="Gene3D" id="3.40.190.10">
    <property type="entry name" value="Periplasmic binding protein-like II"/>
    <property type="match status" value="2"/>
</dbReference>
<keyword evidence="4" id="KW-0500">Molybdenum</keyword>
<dbReference type="PROSITE" id="PS51257">
    <property type="entry name" value="PROKAR_LIPOPROTEIN"/>
    <property type="match status" value="1"/>
</dbReference>
<dbReference type="PANTHER" id="PTHR30632">
    <property type="entry name" value="MOLYBDATE-BINDING PERIPLASMIC PROTEIN"/>
    <property type="match status" value="1"/>
</dbReference>
<protein>
    <submittedName>
        <fullName evidence="6">ABC transporter substrate-binding protein</fullName>
    </submittedName>
</protein>
<feature type="signal peptide" evidence="5">
    <location>
        <begin position="1"/>
        <end position="30"/>
    </location>
</feature>
<dbReference type="Pfam" id="PF13531">
    <property type="entry name" value="SBP_bac_11"/>
    <property type="match status" value="1"/>
</dbReference>
<dbReference type="PANTHER" id="PTHR30632:SF0">
    <property type="entry name" value="SULFATE-BINDING PROTEIN"/>
    <property type="match status" value="1"/>
</dbReference>
<keyword evidence="7" id="KW-1185">Reference proteome</keyword>
<evidence type="ECO:0000256" key="3">
    <source>
        <dbReference type="ARBA" id="ARBA00022729"/>
    </source>
</evidence>
<dbReference type="GO" id="GO:0015689">
    <property type="term" value="P:molybdate ion transport"/>
    <property type="evidence" value="ECO:0007669"/>
    <property type="project" value="InterPro"/>
</dbReference>
<dbReference type="NCBIfam" id="TIGR01256">
    <property type="entry name" value="modA"/>
    <property type="match status" value="1"/>
</dbReference>
<dbReference type="InterPro" id="IPR050682">
    <property type="entry name" value="ModA/WtpA"/>
</dbReference>
<dbReference type="InterPro" id="IPR005950">
    <property type="entry name" value="ModA"/>
</dbReference>
<evidence type="ECO:0000256" key="1">
    <source>
        <dbReference type="ARBA" id="ARBA00009175"/>
    </source>
</evidence>
<dbReference type="EMBL" id="AP021888">
    <property type="protein sequence ID" value="BBP44574.1"/>
    <property type="molecule type" value="Genomic_DNA"/>
</dbReference>
<dbReference type="GO" id="GO:0046872">
    <property type="term" value="F:metal ion binding"/>
    <property type="evidence" value="ECO:0007669"/>
    <property type="project" value="UniProtKB-KW"/>
</dbReference>
<name>A0A6F8PRB2_9GAMM</name>
<keyword evidence="2 4" id="KW-0479">Metal-binding</keyword>
<evidence type="ECO:0000313" key="7">
    <source>
        <dbReference type="Proteomes" id="UP000501466"/>
    </source>
</evidence>
<dbReference type="Proteomes" id="UP000501466">
    <property type="component" value="Chromosome"/>
</dbReference>
<proteinExistence type="inferred from homology"/>
<comment type="similarity">
    <text evidence="1">Belongs to the bacterial solute-binding protein ModA family.</text>
</comment>
<feature type="binding site" evidence="4">
    <location>
        <position position="80"/>
    </location>
    <ligand>
        <name>molybdate</name>
        <dbReference type="ChEBI" id="CHEBI:36264"/>
    </ligand>
</feature>
<accession>A0A6F8PRB2</accession>
<organism evidence="6 7">
    <name type="scientific">Thiosulfativibrio zosterae</name>
    <dbReference type="NCBI Taxonomy" id="2675053"/>
    <lineage>
        <taxon>Bacteria</taxon>
        <taxon>Pseudomonadati</taxon>
        <taxon>Pseudomonadota</taxon>
        <taxon>Gammaproteobacteria</taxon>
        <taxon>Thiotrichales</taxon>
        <taxon>Piscirickettsiaceae</taxon>
        <taxon>Thiosulfativibrio</taxon>
    </lineage>
</organism>
<dbReference type="SUPFAM" id="SSF53850">
    <property type="entry name" value="Periplasmic binding protein-like II"/>
    <property type="match status" value="1"/>
</dbReference>
<evidence type="ECO:0000313" key="6">
    <source>
        <dbReference type="EMBL" id="BBP44574.1"/>
    </source>
</evidence>
<sequence>MTRDLQFMFSRRHLLNTLFLASASALGLSACDQSSEDKTAQNKPELLLYCGITMVPPLKKMAEAFEANTGIKVIITQGGSQDLYEALKFSQKGDLYLPGSTAYYDKNKADGFFTQRAFLGFNRMALVVAKGNPKNLTADLAQLTDTKLSVILCDPKSGSVGQATQKLLKKVGLEEAAYKNATYIATDSRRINEAFKHQEADISINWQATTTWEANQPYVQAIELPDDLAQPRRLEISGLSFSKHPAEAQQFMDFAASAAGLKIMKDYGFFNEAEWQAAHQK</sequence>
<evidence type="ECO:0000256" key="5">
    <source>
        <dbReference type="SAM" id="SignalP"/>
    </source>
</evidence>
<gene>
    <name evidence="6" type="primary">modA_2</name>
    <name evidence="6" type="ORF">THMIRHAT_23200</name>
</gene>
<reference evidence="7" key="1">
    <citation type="submission" date="2019-11" db="EMBL/GenBank/DDBJ databases">
        <title>Isolation and characterization of two novel species in the genus Thiomicrorhabdus.</title>
        <authorList>
            <person name="Mochizuki J."/>
            <person name="Kojima H."/>
            <person name="Fukui M."/>
        </authorList>
    </citation>
    <scope>NUCLEOTIDE SEQUENCE [LARGE SCALE GENOMIC DNA]</scope>
    <source>
        <strain evidence="7">AkT22</strain>
    </source>
</reference>
<dbReference type="AlphaFoldDB" id="A0A6F8PRB2"/>